<dbReference type="SUPFAM" id="SSF49452">
    <property type="entry name" value="Starch-binding domain-like"/>
    <property type="match status" value="1"/>
</dbReference>
<keyword evidence="6 14" id="KW-0812">Transmembrane</keyword>
<proteinExistence type="inferred from homology"/>
<dbReference type="InterPro" id="IPR000531">
    <property type="entry name" value="Beta-barrel_TonB"/>
</dbReference>
<dbReference type="GO" id="GO:0015344">
    <property type="term" value="F:siderophore uptake transmembrane transporter activity"/>
    <property type="evidence" value="ECO:0007669"/>
    <property type="project" value="TreeGrafter"/>
</dbReference>
<feature type="domain" description="TonB-dependent receptor-like beta-barrel" evidence="16">
    <location>
        <begin position="340"/>
        <end position="757"/>
    </location>
</feature>
<dbReference type="InterPro" id="IPR010105">
    <property type="entry name" value="TonB_sidphr_rcpt"/>
</dbReference>
<evidence type="ECO:0000256" key="14">
    <source>
        <dbReference type="PROSITE-ProRule" id="PRU01360"/>
    </source>
</evidence>
<gene>
    <name evidence="18" type="ORF">FKX85_20800</name>
</gene>
<dbReference type="OrthoDB" id="9758472at2"/>
<evidence type="ECO:0000256" key="6">
    <source>
        <dbReference type="ARBA" id="ARBA00022692"/>
    </source>
</evidence>
<dbReference type="Pfam" id="PF07715">
    <property type="entry name" value="Plug"/>
    <property type="match status" value="1"/>
</dbReference>
<evidence type="ECO:0000256" key="13">
    <source>
        <dbReference type="ARBA" id="ARBA00023237"/>
    </source>
</evidence>
<name>A0A514CND4_9BACT</name>
<evidence type="ECO:0000256" key="9">
    <source>
        <dbReference type="ARBA" id="ARBA00023065"/>
    </source>
</evidence>
<dbReference type="RefSeq" id="WP_141616549.1">
    <property type="nucleotide sequence ID" value="NZ_CP041253.1"/>
</dbReference>
<evidence type="ECO:0000256" key="1">
    <source>
        <dbReference type="ARBA" id="ARBA00004571"/>
    </source>
</evidence>
<dbReference type="GO" id="GO:0015891">
    <property type="term" value="P:siderophore transport"/>
    <property type="evidence" value="ECO:0007669"/>
    <property type="project" value="InterPro"/>
</dbReference>
<keyword evidence="19" id="KW-1185">Reference proteome</keyword>
<dbReference type="Gene3D" id="2.170.130.10">
    <property type="entry name" value="TonB-dependent receptor, plug domain"/>
    <property type="match status" value="1"/>
</dbReference>
<accession>A0A514CND4</accession>
<evidence type="ECO:0000259" key="17">
    <source>
        <dbReference type="Pfam" id="PF07715"/>
    </source>
</evidence>
<dbReference type="InterPro" id="IPR037066">
    <property type="entry name" value="Plug_dom_sf"/>
</dbReference>
<dbReference type="InterPro" id="IPR036942">
    <property type="entry name" value="Beta-barrel_TonB_sf"/>
</dbReference>
<dbReference type="GO" id="GO:0030246">
    <property type="term" value="F:carbohydrate binding"/>
    <property type="evidence" value="ECO:0007669"/>
    <property type="project" value="InterPro"/>
</dbReference>
<evidence type="ECO:0000256" key="3">
    <source>
        <dbReference type="ARBA" id="ARBA00022448"/>
    </source>
</evidence>
<comment type="subcellular location">
    <subcellularLocation>
        <location evidence="1 14">Cell outer membrane</location>
        <topology evidence="1 14">Multi-pass membrane protein</topology>
    </subcellularLocation>
</comment>
<keyword evidence="3 14" id="KW-0813">Transport</keyword>
<evidence type="ECO:0000256" key="7">
    <source>
        <dbReference type="ARBA" id="ARBA00022729"/>
    </source>
</evidence>
<evidence type="ECO:0000256" key="12">
    <source>
        <dbReference type="ARBA" id="ARBA00023170"/>
    </source>
</evidence>
<keyword evidence="5" id="KW-0410">Iron transport</keyword>
<dbReference type="CDD" id="cd01347">
    <property type="entry name" value="ligand_gated_channel"/>
    <property type="match status" value="1"/>
</dbReference>
<sequence>MNQNAIRRTIGMLFLIVVIWIGATPRSLAQDNGAAIFGKITNGKGQPIPFVNVHLKGLNKGSLTDERGEFSMKGLPHGNYQMTISHVSYGGKTIEINLAAGESLDMGNIVLYDNGSDLQEVVVADSKVNRFFDKSTDYVARMPLDNLENPQVYNVVTKELLQEQVVTDIDQSVRNATGVVPVVYPSGGFAATLRGFNTGINSRNGLETTTGRSSVDIANVERIEVLKGPSGTLFGSNVSSFGGVVNLVTKKPTNINRTEIGYTTGSFNLHRITADINTSLNKEKTTLFRLNTALNRQKSFLDYGFNNTFLVAPSLKHTVSDRLSFSFDAEMFNSKSTRTLYSRYAPNSGVTSPKDLQIDYRKAMFHEDANAATSSLKLFTQAKYKLSDKWTSTTLFSYVEEDVDHSYQYYATWLSPSLAARNIGNWGPIYNSYTNIQENINGEFATGSIHHKVLAGVSLRFMDARSEAATSGFIDTVDVTTDFRVLRKQELDPHMVPGNWPGWHRANDNTYSAYVTDVVQLTDRLSTMLSLRLDHFNRPDNGAVEGYEQTSLSPKLGVIYQLINNQVSVFGNYMNGFQNQAPTNQPDGSQLVLDPIYAEQAEGGIKAEVFDKKLTATVSYYHIAIDNAVRTNANGFTVQDGRQVSKGFDIEVIANPAAGLNIVGGYAYNDNRIVKASNEAIEGNKAVGAPENVANLWLSYALQHKLKGLGFGIGGNVVGENYLFSDNVFTIPSYSLLNASVFYDQSSWRIGLKGNNLTNEKYWSSYGVAQAPVNFAANLTVRF</sequence>
<keyword evidence="13 14" id="KW-0998">Cell outer membrane</keyword>
<dbReference type="InterPro" id="IPR013784">
    <property type="entry name" value="Carb-bd-like_fold"/>
</dbReference>
<dbReference type="Pfam" id="PF13715">
    <property type="entry name" value="CarbopepD_reg_2"/>
    <property type="match status" value="1"/>
</dbReference>
<keyword evidence="7" id="KW-0732">Signal</keyword>
<evidence type="ECO:0000256" key="8">
    <source>
        <dbReference type="ARBA" id="ARBA00023004"/>
    </source>
</evidence>
<evidence type="ECO:0000256" key="5">
    <source>
        <dbReference type="ARBA" id="ARBA00022496"/>
    </source>
</evidence>
<reference evidence="18 19" key="1">
    <citation type="submission" date="2019-06" db="EMBL/GenBank/DDBJ databases">
        <title>Echinicola alkalisoli sp. nov. isolated from saline soil.</title>
        <authorList>
            <person name="Sun J.-Q."/>
            <person name="Xu L."/>
        </authorList>
    </citation>
    <scope>NUCLEOTIDE SEQUENCE [LARGE SCALE GENOMIC DNA]</scope>
    <source>
        <strain evidence="18 19">LN3S3</strain>
    </source>
</reference>
<evidence type="ECO:0000313" key="19">
    <source>
        <dbReference type="Proteomes" id="UP000316614"/>
    </source>
</evidence>
<dbReference type="NCBIfam" id="TIGR01783">
    <property type="entry name" value="TonB-siderophor"/>
    <property type="match status" value="1"/>
</dbReference>
<dbReference type="KEGG" id="echi:FKX85_20800"/>
<dbReference type="GO" id="GO:0009279">
    <property type="term" value="C:cell outer membrane"/>
    <property type="evidence" value="ECO:0007669"/>
    <property type="project" value="UniProtKB-SubCell"/>
</dbReference>
<dbReference type="InterPro" id="IPR039426">
    <property type="entry name" value="TonB-dep_rcpt-like"/>
</dbReference>
<evidence type="ECO:0000256" key="11">
    <source>
        <dbReference type="ARBA" id="ARBA00023136"/>
    </source>
</evidence>
<dbReference type="PANTHER" id="PTHR32552">
    <property type="entry name" value="FERRICHROME IRON RECEPTOR-RELATED"/>
    <property type="match status" value="1"/>
</dbReference>
<keyword evidence="12 18" id="KW-0675">Receptor</keyword>
<dbReference type="SUPFAM" id="SSF56935">
    <property type="entry name" value="Porins"/>
    <property type="match status" value="1"/>
</dbReference>
<keyword evidence="10 15" id="KW-0798">TonB box</keyword>
<evidence type="ECO:0000256" key="2">
    <source>
        <dbReference type="ARBA" id="ARBA00009810"/>
    </source>
</evidence>
<keyword evidence="9" id="KW-0406">Ion transport</keyword>
<evidence type="ECO:0000313" key="18">
    <source>
        <dbReference type="EMBL" id="QDH81335.1"/>
    </source>
</evidence>
<dbReference type="Gene3D" id="2.60.40.1120">
    <property type="entry name" value="Carboxypeptidase-like, regulatory domain"/>
    <property type="match status" value="1"/>
</dbReference>
<dbReference type="AlphaFoldDB" id="A0A514CND4"/>
<dbReference type="PROSITE" id="PS52016">
    <property type="entry name" value="TONB_DEPENDENT_REC_3"/>
    <property type="match status" value="1"/>
</dbReference>
<evidence type="ECO:0000256" key="15">
    <source>
        <dbReference type="RuleBase" id="RU003357"/>
    </source>
</evidence>
<dbReference type="Proteomes" id="UP000316614">
    <property type="component" value="Chromosome"/>
</dbReference>
<evidence type="ECO:0000259" key="16">
    <source>
        <dbReference type="Pfam" id="PF00593"/>
    </source>
</evidence>
<keyword evidence="8" id="KW-0408">Iron</keyword>
<dbReference type="EMBL" id="CP041253">
    <property type="protein sequence ID" value="QDH81335.1"/>
    <property type="molecule type" value="Genomic_DNA"/>
</dbReference>
<evidence type="ECO:0000256" key="10">
    <source>
        <dbReference type="ARBA" id="ARBA00023077"/>
    </source>
</evidence>
<feature type="domain" description="TonB-dependent receptor plug" evidence="17">
    <location>
        <begin position="147"/>
        <end position="237"/>
    </location>
</feature>
<dbReference type="InterPro" id="IPR012910">
    <property type="entry name" value="Plug_dom"/>
</dbReference>
<comment type="similarity">
    <text evidence="2 14 15">Belongs to the TonB-dependent receptor family.</text>
</comment>
<dbReference type="Pfam" id="PF00593">
    <property type="entry name" value="TonB_dep_Rec_b-barrel"/>
    <property type="match status" value="1"/>
</dbReference>
<dbReference type="PANTHER" id="PTHR32552:SF68">
    <property type="entry name" value="FERRICHROME OUTER MEMBRANE TRANSPORTER_PHAGE RECEPTOR"/>
    <property type="match status" value="1"/>
</dbReference>
<dbReference type="Gene3D" id="2.40.170.20">
    <property type="entry name" value="TonB-dependent receptor, beta-barrel domain"/>
    <property type="match status" value="1"/>
</dbReference>
<keyword evidence="4 14" id="KW-1134">Transmembrane beta strand</keyword>
<organism evidence="18 19">
    <name type="scientific">Echinicola soli</name>
    <dbReference type="NCBI Taxonomy" id="2591634"/>
    <lineage>
        <taxon>Bacteria</taxon>
        <taxon>Pseudomonadati</taxon>
        <taxon>Bacteroidota</taxon>
        <taxon>Cytophagia</taxon>
        <taxon>Cytophagales</taxon>
        <taxon>Cyclobacteriaceae</taxon>
        <taxon>Echinicola</taxon>
    </lineage>
</organism>
<protein>
    <submittedName>
        <fullName evidence="18">TonB-dependent receptor</fullName>
    </submittedName>
</protein>
<evidence type="ECO:0000256" key="4">
    <source>
        <dbReference type="ARBA" id="ARBA00022452"/>
    </source>
</evidence>
<keyword evidence="11 14" id="KW-0472">Membrane</keyword>
<dbReference type="GO" id="GO:0038023">
    <property type="term" value="F:signaling receptor activity"/>
    <property type="evidence" value="ECO:0007669"/>
    <property type="project" value="InterPro"/>
</dbReference>